<dbReference type="GO" id="GO:0005524">
    <property type="term" value="F:ATP binding"/>
    <property type="evidence" value="ECO:0007669"/>
    <property type="project" value="UniProtKB-KW"/>
</dbReference>
<dbReference type="OrthoDB" id="6154627at2759"/>
<evidence type="ECO:0000313" key="3">
    <source>
        <dbReference type="EMBL" id="CAG2211039.1"/>
    </source>
</evidence>
<dbReference type="EC" id="5.6.2.3" evidence="1"/>
<dbReference type="InterPro" id="IPR010285">
    <property type="entry name" value="DNA_helicase_pif1-like_DEAD"/>
</dbReference>
<dbReference type="GO" id="GO:0006310">
    <property type="term" value="P:DNA recombination"/>
    <property type="evidence" value="ECO:0007669"/>
    <property type="project" value="UniProtKB-KW"/>
</dbReference>
<evidence type="ECO:0000256" key="1">
    <source>
        <dbReference type="RuleBase" id="RU363044"/>
    </source>
</evidence>
<dbReference type="GO" id="GO:0016787">
    <property type="term" value="F:hydrolase activity"/>
    <property type="evidence" value="ECO:0007669"/>
    <property type="project" value="UniProtKB-KW"/>
</dbReference>
<dbReference type="PANTHER" id="PTHR47642">
    <property type="entry name" value="ATP-DEPENDENT DNA HELICASE"/>
    <property type="match status" value="1"/>
</dbReference>
<comment type="caution">
    <text evidence="3">The sequence shown here is derived from an EMBL/GenBank/DDBJ whole genome shotgun (WGS) entry which is preliminary data.</text>
</comment>
<keyword evidence="1" id="KW-0547">Nucleotide-binding</keyword>
<comment type="similarity">
    <text evidence="1">Belongs to the helicase family.</text>
</comment>
<keyword evidence="1" id="KW-0233">DNA recombination</keyword>
<protein>
    <recommendedName>
        <fullName evidence="1">ATP-dependent DNA helicase</fullName>
        <ecNumber evidence="1">5.6.2.3</ecNumber>
    </recommendedName>
</protein>
<feature type="domain" description="AAA+ ATPase" evidence="2">
    <location>
        <begin position="443"/>
        <end position="596"/>
    </location>
</feature>
<comment type="catalytic activity">
    <reaction evidence="1">
        <text>ATP + H2O = ADP + phosphate + H(+)</text>
        <dbReference type="Rhea" id="RHEA:13065"/>
        <dbReference type="ChEBI" id="CHEBI:15377"/>
        <dbReference type="ChEBI" id="CHEBI:15378"/>
        <dbReference type="ChEBI" id="CHEBI:30616"/>
        <dbReference type="ChEBI" id="CHEBI:43474"/>
        <dbReference type="ChEBI" id="CHEBI:456216"/>
        <dbReference type="EC" id="5.6.2.3"/>
    </reaction>
</comment>
<keyword evidence="1" id="KW-0227">DNA damage</keyword>
<dbReference type="GO" id="GO:0043139">
    <property type="term" value="F:5'-3' DNA helicase activity"/>
    <property type="evidence" value="ECO:0007669"/>
    <property type="project" value="UniProtKB-EC"/>
</dbReference>
<keyword evidence="1" id="KW-0067">ATP-binding</keyword>
<dbReference type="GO" id="GO:0006281">
    <property type="term" value="P:DNA repair"/>
    <property type="evidence" value="ECO:0007669"/>
    <property type="project" value="UniProtKB-KW"/>
</dbReference>
<dbReference type="SMART" id="SM00382">
    <property type="entry name" value="AAA"/>
    <property type="match status" value="1"/>
</dbReference>
<dbReference type="Proteomes" id="UP000683360">
    <property type="component" value="Unassembled WGS sequence"/>
</dbReference>
<dbReference type="InterPro" id="IPR003593">
    <property type="entry name" value="AAA+_ATPase"/>
</dbReference>
<dbReference type="InterPro" id="IPR051055">
    <property type="entry name" value="PIF1_helicase"/>
</dbReference>
<reference evidence="3" key="1">
    <citation type="submission" date="2021-03" db="EMBL/GenBank/DDBJ databases">
        <authorList>
            <person name="Bekaert M."/>
        </authorList>
    </citation>
    <scope>NUCLEOTIDE SEQUENCE</scope>
</reference>
<dbReference type="InterPro" id="IPR027417">
    <property type="entry name" value="P-loop_NTPase"/>
</dbReference>
<accession>A0A8S3RRB7</accession>
<name>A0A8S3RRB7_MYTED</name>
<dbReference type="AlphaFoldDB" id="A0A8S3RRB7"/>
<comment type="cofactor">
    <cofactor evidence="1">
        <name>Mg(2+)</name>
        <dbReference type="ChEBI" id="CHEBI:18420"/>
    </cofactor>
</comment>
<gene>
    <name evidence="3" type="ORF">MEDL_25075</name>
</gene>
<organism evidence="3 4">
    <name type="scientific">Mytilus edulis</name>
    <name type="common">Blue mussel</name>
    <dbReference type="NCBI Taxonomy" id="6550"/>
    <lineage>
        <taxon>Eukaryota</taxon>
        <taxon>Metazoa</taxon>
        <taxon>Spiralia</taxon>
        <taxon>Lophotrochozoa</taxon>
        <taxon>Mollusca</taxon>
        <taxon>Bivalvia</taxon>
        <taxon>Autobranchia</taxon>
        <taxon>Pteriomorphia</taxon>
        <taxon>Mytilida</taxon>
        <taxon>Mytiloidea</taxon>
        <taxon>Mytilidae</taxon>
        <taxon>Mytilinae</taxon>
        <taxon>Mytilus</taxon>
    </lineage>
</organism>
<keyword evidence="1" id="KW-0378">Hydrolase</keyword>
<dbReference type="GO" id="GO:0000723">
    <property type="term" value="P:telomere maintenance"/>
    <property type="evidence" value="ECO:0007669"/>
    <property type="project" value="InterPro"/>
</dbReference>
<evidence type="ECO:0000313" key="4">
    <source>
        <dbReference type="Proteomes" id="UP000683360"/>
    </source>
</evidence>
<dbReference type="Pfam" id="PF05970">
    <property type="entry name" value="PIF1"/>
    <property type="match status" value="1"/>
</dbReference>
<keyword evidence="4" id="KW-1185">Reference proteome</keyword>
<keyword evidence="1" id="KW-0347">Helicase</keyword>
<keyword evidence="1" id="KW-0234">DNA repair</keyword>
<proteinExistence type="inferred from homology"/>
<dbReference type="EMBL" id="CAJPWZ010001251">
    <property type="protein sequence ID" value="CAG2211039.1"/>
    <property type="molecule type" value="Genomic_DNA"/>
</dbReference>
<sequence length="630" mass="71564">MKDYARSVLQKLWTVLNNDHLENISTTNLFAAAGITQKDFEDASNILTKKSTVTLERNPSDLWINQYNPDLLRCWNANMDLQFITDVYSCVVYIISYISKAEREMGVVLENASKEAADGNCDAQQAMKKIGGAYFRQREVSAQEAVYRVCGLHLKESSRKVQFVPVGDNPVRMSLPLSVIKKKANQLQDVNIWMPSLYDRYKARPVEVIFENICYASFCSEYYVLSASQIPKNPEKSQVYKLQNDFGSIKKRSRTDAAVIKYPRFSSEKSPELYFHSNLQLFLPHRTESQLKPPHFSSYKDMCLTGAVTIPPDTEPTNVKSIVDANRNMFEKNAEALEEAEEMLQSDGPQEDAWAQIAPEAEAERLEAAMDKEQSNEEGIFEIPELDNTARKSNQGHDIEIRQTIFPASEMKTCMQQLNKDQKDVFYKIRQWCIDKVNGKNPEPFRVFINGGAGTGKSHLIKCMHFEITKLLSPHSTNPDDVVVLLTAPTATAAFNIGGTTLHQAFSLPQSLPLPYIYLRDDSINKLRSKLQNLSILIIDEISMVGQRSLLYISERLRQIKQSGNALFGNISVIAVGDFYQLPPVKQKSLYDLRPGNSFPLWSSNFSLIELKQVMRSGYISLKKKNYYLK</sequence>
<dbReference type="Gene3D" id="3.40.50.300">
    <property type="entry name" value="P-loop containing nucleotide triphosphate hydrolases"/>
    <property type="match status" value="1"/>
</dbReference>
<dbReference type="SUPFAM" id="SSF52540">
    <property type="entry name" value="P-loop containing nucleoside triphosphate hydrolases"/>
    <property type="match status" value="1"/>
</dbReference>
<dbReference type="PANTHER" id="PTHR47642:SF5">
    <property type="entry name" value="ATP-DEPENDENT DNA HELICASE"/>
    <property type="match status" value="1"/>
</dbReference>
<evidence type="ECO:0000259" key="2">
    <source>
        <dbReference type="SMART" id="SM00382"/>
    </source>
</evidence>